<dbReference type="RefSeq" id="WP_319007411.1">
    <property type="nucleotide sequence ID" value="NZ_JAWJZF010000158.1"/>
</dbReference>
<evidence type="ECO:0008006" key="4">
    <source>
        <dbReference type="Google" id="ProtNLM"/>
    </source>
</evidence>
<evidence type="ECO:0000313" key="3">
    <source>
        <dbReference type="Proteomes" id="UP001278571"/>
    </source>
</evidence>
<evidence type="ECO:0000256" key="1">
    <source>
        <dbReference type="SAM" id="SignalP"/>
    </source>
</evidence>
<keyword evidence="1" id="KW-0732">Signal</keyword>
<feature type="signal peptide" evidence="1">
    <location>
        <begin position="1"/>
        <end position="26"/>
    </location>
</feature>
<dbReference type="EMBL" id="JAWJZF010000158">
    <property type="protein sequence ID" value="MDX2290818.1"/>
    <property type="molecule type" value="Genomic_DNA"/>
</dbReference>
<feature type="chain" id="PRO_5046040197" description="Secreted protein" evidence="1">
    <location>
        <begin position="27"/>
        <end position="120"/>
    </location>
</feature>
<dbReference type="Proteomes" id="UP001278571">
    <property type="component" value="Unassembled WGS sequence"/>
</dbReference>
<protein>
    <recommendedName>
        <fullName evidence="4">Secreted protein</fullName>
    </recommendedName>
</protein>
<comment type="caution">
    <text evidence="2">The sequence shown here is derived from an EMBL/GenBank/DDBJ whole genome shotgun (WGS) entry which is preliminary data.</text>
</comment>
<name>A0ABU4JZ94_9ACTN</name>
<gene>
    <name evidence="2" type="ORF">R2363_01245</name>
</gene>
<organism evidence="2 3">
    <name type="scientific">Streptomyces roseolus</name>
    <dbReference type="NCBI Taxonomy" id="67358"/>
    <lineage>
        <taxon>Bacteria</taxon>
        <taxon>Bacillati</taxon>
        <taxon>Actinomycetota</taxon>
        <taxon>Actinomycetes</taxon>
        <taxon>Kitasatosporales</taxon>
        <taxon>Streptomycetaceae</taxon>
        <taxon>Streptomyces</taxon>
    </lineage>
</organism>
<sequence length="120" mass="12731">MKLRSTLGASLGALALVLSTAGSAQAAQGEFHYKYVDGFGQENTVTLHDPHSGKCINLHAVGEDDELPGYGPHNDTDTAVTVYVGANCEGPEWRLKAHGKPAKDTLELRSVRFDAPVAAQ</sequence>
<keyword evidence="3" id="KW-1185">Reference proteome</keyword>
<reference evidence="2 3" key="1">
    <citation type="submission" date="2023-10" db="EMBL/GenBank/DDBJ databases">
        <authorList>
            <person name="Wang X.X."/>
        </authorList>
    </citation>
    <scope>NUCLEOTIDE SEQUENCE [LARGE SCALE GENOMIC DNA]</scope>
    <source>
        <strain evidence="2 3">NBRC 12816</strain>
    </source>
</reference>
<evidence type="ECO:0000313" key="2">
    <source>
        <dbReference type="EMBL" id="MDX2290818.1"/>
    </source>
</evidence>
<accession>A0ABU4JZ94</accession>
<proteinExistence type="predicted"/>